<reference evidence="3" key="1">
    <citation type="submission" date="2016-10" db="EMBL/GenBank/DDBJ databases">
        <authorList>
            <person name="Varghese N."/>
            <person name="Submissions S."/>
        </authorList>
    </citation>
    <scope>NUCLEOTIDE SEQUENCE [LARGE SCALE GENOMIC DNA]</scope>
    <source>
        <strain evidence="3">DSM 45501</strain>
    </source>
</reference>
<feature type="transmembrane region" description="Helical" evidence="1">
    <location>
        <begin position="72"/>
        <end position="95"/>
    </location>
</feature>
<keyword evidence="1" id="KW-1133">Transmembrane helix</keyword>
<feature type="transmembrane region" description="Helical" evidence="1">
    <location>
        <begin position="116"/>
        <end position="135"/>
    </location>
</feature>
<dbReference type="Proteomes" id="UP000199165">
    <property type="component" value="Unassembled WGS sequence"/>
</dbReference>
<proteinExistence type="predicted"/>
<keyword evidence="1" id="KW-0812">Transmembrane</keyword>
<sequence>MGRMLNPSGWYRMACRLSSRDLNRGAPIRFPARLPFRLSKKFLYAASQSRMAWWPNRPRLGEDGHMGTIIDVIAFVVTLLALLAALGHAGYLTLLSTAARKRPGGQPAIKFARKRAPVAGTALGLGLLAVLLSTGGVVPDVFAILLGGGVGLGSTHALRSTQQDFRGGRY</sequence>
<organism evidence="2 3">
    <name type="scientific">Actinopolyspora righensis</name>
    <dbReference type="NCBI Taxonomy" id="995060"/>
    <lineage>
        <taxon>Bacteria</taxon>
        <taxon>Bacillati</taxon>
        <taxon>Actinomycetota</taxon>
        <taxon>Actinomycetes</taxon>
        <taxon>Actinopolysporales</taxon>
        <taxon>Actinopolysporaceae</taxon>
        <taxon>Actinopolyspora</taxon>
        <taxon>Actinopolyspora alba group</taxon>
    </lineage>
</organism>
<keyword evidence="3" id="KW-1185">Reference proteome</keyword>
<accession>A0A1I7B364</accession>
<name>A0A1I7B364_9ACTN</name>
<evidence type="ECO:0000313" key="3">
    <source>
        <dbReference type="Proteomes" id="UP000199165"/>
    </source>
</evidence>
<dbReference type="AlphaFoldDB" id="A0A1I7B364"/>
<dbReference type="EMBL" id="FPAT01000009">
    <property type="protein sequence ID" value="SFT81582.1"/>
    <property type="molecule type" value="Genomic_DNA"/>
</dbReference>
<keyword evidence="1" id="KW-0472">Membrane</keyword>
<dbReference type="STRING" id="995060.SAMN04487904_10962"/>
<gene>
    <name evidence="2" type="ORF">SAMN04487904_10962</name>
</gene>
<evidence type="ECO:0000256" key="1">
    <source>
        <dbReference type="SAM" id="Phobius"/>
    </source>
</evidence>
<evidence type="ECO:0000313" key="2">
    <source>
        <dbReference type="EMBL" id="SFT81582.1"/>
    </source>
</evidence>
<protein>
    <submittedName>
        <fullName evidence="2">Uncharacterized protein</fullName>
    </submittedName>
</protein>